<dbReference type="EMBL" id="CAFBOV010000032">
    <property type="protein sequence ID" value="CAB4991167.1"/>
    <property type="molecule type" value="Genomic_DNA"/>
</dbReference>
<accession>A0A6J7NDE3</accession>
<proteinExistence type="predicted"/>
<sequence>MSHIIVKIEINASPERVWQIVEPIERHVDWMHDAVAIRFVSEQTRGVGTAFLCDTKVGPIKLTDKMEITQWVPGSAMGVKHIGIVTGTGVFTLESLANGTRTLFKWEEELIFPWYLGAQLGAFIGGKIVLKQIWMRNLRGLAKLCEQ</sequence>
<dbReference type="CDD" id="cd07812">
    <property type="entry name" value="SRPBCC"/>
    <property type="match status" value="1"/>
</dbReference>
<protein>
    <submittedName>
        <fullName evidence="1">Unannotated protein</fullName>
    </submittedName>
</protein>
<dbReference type="InterPro" id="IPR019587">
    <property type="entry name" value="Polyketide_cyclase/dehydratase"/>
</dbReference>
<evidence type="ECO:0000313" key="1">
    <source>
        <dbReference type="EMBL" id="CAB4991167.1"/>
    </source>
</evidence>
<dbReference type="Pfam" id="PF10604">
    <property type="entry name" value="Polyketide_cyc2"/>
    <property type="match status" value="1"/>
</dbReference>
<organism evidence="1">
    <name type="scientific">freshwater metagenome</name>
    <dbReference type="NCBI Taxonomy" id="449393"/>
    <lineage>
        <taxon>unclassified sequences</taxon>
        <taxon>metagenomes</taxon>
        <taxon>ecological metagenomes</taxon>
    </lineage>
</organism>
<dbReference type="Gene3D" id="3.30.530.20">
    <property type="match status" value="1"/>
</dbReference>
<dbReference type="InterPro" id="IPR023393">
    <property type="entry name" value="START-like_dom_sf"/>
</dbReference>
<dbReference type="AlphaFoldDB" id="A0A6J7NDE3"/>
<dbReference type="SUPFAM" id="SSF55961">
    <property type="entry name" value="Bet v1-like"/>
    <property type="match status" value="1"/>
</dbReference>
<reference evidence="1" key="1">
    <citation type="submission" date="2020-05" db="EMBL/GenBank/DDBJ databases">
        <authorList>
            <person name="Chiriac C."/>
            <person name="Salcher M."/>
            <person name="Ghai R."/>
            <person name="Kavagutti S V."/>
        </authorList>
    </citation>
    <scope>NUCLEOTIDE SEQUENCE</scope>
</reference>
<gene>
    <name evidence="1" type="ORF">UFOPK4020_00262</name>
</gene>
<name>A0A6J7NDE3_9ZZZZ</name>